<evidence type="ECO:0000256" key="2">
    <source>
        <dbReference type="SAM" id="Phobius"/>
    </source>
</evidence>
<proteinExistence type="predicted"/>
<dbReference type="AlphaFoldDB" id="A0A6J8DCL2"/>
<sequence length="185" mass="21063">MDVLFDKRLLLGSFKEGNTITKIIQTPTLSKNNTSSLRPAGYTEEPTHTSTEPLTSDQIYIMICGVVLVILLIVVTVFIKNQIRINQIHKRTDQHPAMSLGALQYQERQRSSDLSDLPQQNIVNPEYEEIQSVPSEAEAEDYITPVNDSSKSDSDSSIERQYLELDPPHTYEEISLSRRELHVYI</sequence>
<keyword evidence="2" id="KW-0812">Transmembrane</keyword>
<feature type="transmembrane region" description="Helical" evidence="2">
    <location>
        <begin position="59"/>
        <end position="79"/>
    </location>
</feature>
<dbReference type="EMBL" id="CACVKT020007119">
    <property type="protein sequence ID" value="CAC5405669.1"/>
    <property type="molecule type" value="Genomic_DNA"/>
</dbReference>
<keyword evidence="2" id="KW-1133">Transmembrane helix</keyword>
<feature type="compositionally biased region" description="Basic and acidic residues" evidence="1">
    <location>
        <begin position="150"/>
        <end position="164"/>
    </location>
</feature>
<gene>
    <name evidence="3" type="ORF">MCOR_39335</name>
</gene>
<keyword evidence="2" id="KW-0472">Membrane</keyword>
<keyword evidence="4" id="KW-1185">Reference proteome</keyword>
<evidence type="ECO:0000313" key="3">
    <source>
        <dbReference type="EMBL" id="CAC5405669.1"/>
    </source>
</evidence>
<protein>
    <submittedName>
        <fullName evidence="3">Uncharacterized protein</fullName>
    </submittedName>
</protein>
<feature type="region of interest" description="Disordered" evidence="1">
    <location>
        <begin position="137"/>
        <end position="164"/>
    </location>
</feature>
<evidence type="ECO:0000313" key="4">
    <source>
        <dbReference type="Proteomes" id="UP000507470"/>
    </source>
</evidence>
<feature type="region of interest" description="Disordered" evidence="1">
    <location>
        <begin position="31"/>
        <end position="51"/>
    </location>
</feature>
<name>A0A6J8DCL2_MYTCO</name>
<accession>A0A6J8DCL2</accession>
<dbReference type="Proteomes" id="UP000507470">
    <property type="component" value="Unassembled WGS sequence"/>
</dbReference>
<evidence type="ECO:0000256" key="1">
    <source>
        <dbReference type="SAM" id="MobiDB-lite"/>
    </source>
</evidence>
<reference evidence="3 4" key="1">
    <citation type="submission" date="2020-06" db="EMBL/GenBank/DDBJ databases">
        <authorList>
            <person name="Li R."/>
            <person name="Bekaert M."/>
        </authorList>
    </citation>
    <scope>NUCLEOTIDE SEQUENCE [LARGE SCALE GENOMIC DNA]</scope>
    <source>
        <strain evidence="4">wild</strain>
    </source>
</reference>
<organism evidence="3 4">
    <name type="scientific">Mytilus coruscus</name>
    <name type="common">Sea mussel</name>
    <dbReference type="NCBI Taxonomy" id="42192"/>
    <lineage>
        <taxon>Eukaryota</taxon>
        <taxon>Metazoa</taxon>
        <taxon>Spiralia</taxon>
        <taxon>Lophotrochozoa</taxon>
        <taxon>Mollusca</taxon>
        <taxon>Bivalvia</taxon>
        <taxon>Autobranchia</taxon>
        <taxon>Pteriomorphia</taxon>
        <taxon>Mytilida</taxon>
        <taxon>Mytiloidea</taxon>
        <taxon>Mytilidae</taxon>
        <taxon>Mytilinae</taxon>
        <taxon>Mytilus</taxon>
    </lineage>
</organism>